<comment type="caution">
    <text evidence="1">The sequence shown here is derived from an EMBL/GenBank/DDBJ whole genome shotgun (WGS) entry which is preliminary data.</text>
</comment>
<dbReference type="AlphaFoldDB" id="A0A3M7QVA1"/>
<organism evidence="1 2">
    <name type="scientific">Brachionus plicatilis</name>
    <name type="common">Marine rotifer</name>
    <name type="synonym">Brachionus muelleri</name>
    <dbReference type="NCBI Taxonomy" id="10195"/>
    <lineage>
        <taxon>Eukaryota</taxon>
        <taxon>Metazoa</taxon>
        <taxon>Spiralia</taxon>
        <taxon>Gnathifera</taxon>
        <taxon>Rotifera</taxon>
        <taxon>Eurotatoria</taxon>
        <taxon>Monogononta</taxon>
        <taxon>Pseudotrocha</taxon>
        <taxon>Ploima</taxon>
        <taxon>Brachionidae</taxon>
        <taxon>Brachionus</taxon>
    </lineage>
</organism>
<dbReference type="Proteomes" id="UP000276133">
    <property type="component" value="Unassembled WGS sequence"/>
</dbReference>
<evidence type="ECO:0000313" key="1">
    <source>
        <dbReference type="EMBL" id="RNA15276.1"/>
    </source>
</evidence>
<proteinExistence type="predicted"/>
<accession>A0A3M7QVA1</accession>
<evidence type="ECO:0000313" key="2">
    <source>
        <dbReference type="Proteomes" id="UP000276133"/>
    </source>
</evidence>
<keyword evidence="2" id="KW-1185">Reference proteome</keyword>
<sequence length="349" mass="40706">MSKFAFKWRKAVKGCVNKSPKEPLIDHDYLQPVLTTEEFNFEQKTSDVPVYNDYDILQHQTVRKNKPILKEVSTNNFTRGFKKVFSSKSLDKKCSANDRESFDVNNNQIAPNKSDSNFAKSKMTQSYNETYYCEIQDATFFVAEDVPLIDFKAIQKEEAQFEIKSKFSESKSNLYNKFENDANDENYMEANQNLNQMRQLDTFVSPNEAFNWYLNLLFETKTKCIQNCAQLNENERSKRLNICTAHLLYARNFYEMRIANSASLRTALQNLHPCLIALACLLDSDAVRVVESHSCSCDSYIYLFSTRLKFCAWKAKLYIILKRPKRSSIDRLNLIEDLTRCHKTIKENP</sequence>
<dbReference type="EMBL" id="REGN01004995">
    <property type="protein sequence ID" value="RNA15276.1"/>
    <property type="molecule type" value="Genomic_DNA"/>
</dbReference>
<name>A0A3M7QVA1_BRAPC</name>
<dbReference type="OrthoDB" id="10343414at2759"/>
<gene>
    <name evidence="1" type="ORF">BpHYR1_006996</name>
</gene>
<reference evidence="1 2" key="1">
    <citation type="journal article" date="2018" name="Sci. Rep.">
        <title>Genomic signatures of local adaptation to the degree of environmental predictability in rotifers.</title>
        <authorList>
            <person name="Franch-Gras L."/>
            <person name="Hahn C."/>
            <person name="Garcia-Roger E.M."/>
            <person name="Carmona M.J."/>
            <person name="Serra M."/>
            <person name="Gomez A."/>
        </authorList>
    </citation>
    <scope>NUCLEOTIDE SEQUENCE [LARGE SCALE GENOMIC DNA]</scope>
    <source>
        <strain evidence="1">HYR1</strain>
    </source>
</reference>
<protein>
    <submittedName>
        <fullName evidence="1">Uncharacterized protein</fullName>
    </submittedName>
</protein>